<dbReference type="PANTHER" id="PTHR42913">
    <property type="entry name" value="APOPTOSIS-INDUCING FACTOR 1"/>
    <property type="match status" value="1"/>
</dbReference>
<dbReference type="PRINTS" id="PR00368">
    <property type="entry name" value="FADPNR"/>
</dbReference>
<keyword evidence="5 7" id="KW-0560">Oxidoreductase</keyword>
<dbReference type="PANTHER" id="PTHR42913:SF3">
    <property type="entry name" value="64 KDA MITOCHONDRIAL NADH DEHYDROGENASE (EUROFUNG)"/>
    <property type="match status" value="1"/>
</dbReference>
<evidence type="ECO:0000256" key="2">
    <source>
        <dbReference type="ARBA" id="ARBA00005272"/>
    </source>
</evidence>
<dbReference type="Proteomes" id="UP000254060">
    <property type="component" value="Unassembled WGS sequence"/>
</dbReference>
<evidence type="ECO:0000313" key="7">
    <source>
        <dbReference type="EMBL" id="STO07633.1"/>
    </source>
</evidence>
<proteinExistence type="inferred from homology"/>
<dbReference type="GO" id="GO:0003955">
    <property type="term" value="F:NAD(P)H dehydrogenase (quinone) activity"/>
    <property type="evidence" value="ECO:0007669"/>
    <property type="project" value="TreeGrafter"/>
</dbReference>
<reference evidence="7 8" key="1">
    <citation type="submission" date="2018-06" db="EMBL/GenBank/DDBJ databases">
        <authorList>
            <consortium name="Pathogen Informatics"/>
            <person name="Doyle S."/>
        </authorList>
    </citation>
    <scope>NUCLEOTIDE SEQUENCE [LARGE SCALE GENOMIC DNA]</scope>
    <source>
        <strain evidence="7 8">NCTC13163</strain>
    </source>
</reference>
<dbReference type="InterPro" id="IPR023753">
    <property type="entry name" value="FAD/NAD-binding_dom"/>
</dbReference>
<dbReference type="STRING" id="1397694.GCA_000702585_01497"/>
<evidence type="ECO:0000256" key="5">
    <source>
        <dbReference type="ARBA" id="ARBA00023002"/>
    </source>
</evidence>
<gene>
    <name evidence="7" type="primary">yjlD</name>
    <name evidence="7" type="ORF">NCTC13163_00984</name>
</gene>
<organism evidence="7 8">
    <name type="scientific">Exiguobacterium aurantiacum</name>
    <dbReference type="NCBI Taxonomy" id="33987"/>
    <lineage>
        <taxon>Bacteria</taxon>
        <taxon>Bacillati</taxon>
        <taxon>Bacillota</taxon>
        <taxon>Bacilli</taxon>
        <taxon>Bacillales</taxon>
        <taxon>Bacillales Family XII. Incertae Sedis</taxon>
        <taxon>Exiguobacterium</taxon>
    </lineage>
</organism>
<feature type="domain" description="FAD/NAD(P)-binding" evidence="6">
    <location>
        <begin position="3"/>
        <end position="275"/>
    </location>
</feature>
<dbReference type="GO" id="GO:0019646">
    <property type="term" value="P:aerobic electron transport chain"/>
    <property type="evidence" value="ECO:0007669"/>
    <property type="project" value="TreeGrafter"/>
</dbReference>
<protein>
    <submittedName>
        <fullName evidence="7">NADH dehydrogenase-like protein yjlD</fullName>
        <ecNumber evidence="7">1.6.99.-</ecNumber>
    </submittedName>
</protein>
<dbReference type="Pfam" id="PF07992">
    <property type="entry name" value="Pyr_redox_2"/>
    <property type="match status" value="1"/>
</dbReference>
<dbReference type="OrthoDB" id="9784880at2"/>
<dbReference type="AlphaFoldDB" id="A0A377FTI2"/>
<evidence type="ECO:0000313" key="8">
    <source>
        <dbReference type="Proteomes" id="UP000254060"/>
    </source>
</evidence>
<dbReference type="Gene3D" id="3.50.50.100">
    <property type="match status" value="1"/>
</dbReference>
<evidence type="ECO:0000259" key="6">
    <source>
        <dbReference type="Pfam" id="PF07992"/>
    </source>
</evidence>
<dbReference type="InterPro" id="IPR036188">
    <property type="entry name" value="FAD/NAD-bd_sf"/>
</dbReference>
<accession>A0A377FTI2</accession>
<evidence type="ECO:0000256" key="4">
    <source>
        <dbReference type="ARBA" id="ARBA00022827"/>
    </source>
</evidence>
<evidence type="ECO:0000256" key="3">
    <source>
        <dbReference type="ARBA" id="ARBA00022630"/>
    </source>
</evidence>
<keyword evidence="3" id="KW-0285">Flavoprotein</keyword>
<dbReference type="InterPro" id="IPR051169">
    <property type="entry name" value="NADH-Q_oxidoreductase"/>
</dbReference>
<dbReference type="EMBL" id="UGGP01000001">
    <property type="protein sequence ID" value="STO07633.1"/>
    <property type="molecule type" value="Genomic_DNA"/>
</dbReference>
<sequence>MRKLVVLGGGYGGMRVIERVLSHQLNDVSITLVDRLPYHGLKTEYYALAAGTVSDRDIRVDFPEGIDYIYGQVTDIDTTDKMVLLASGEKVPYDDLVIGLGCEDKYHNVPGAAEFTYSIQTLEESRKTQQAINGLSPGSVVSIVGAGLSGVELASELRESRPDLTVRLFDRGPSVLSFLSNRVSMYVQSWFEEHGVDVINNANITRVDADGLWNHEELFASDMIVWTAGIQPVAVVRNQGWELDAGGRVKLTPHHHVPEAPDVFVVGDNASLPYAPSGQLAEAQAEQIVQVLLCKWKGVAYPDLPAIKLRGTLGSLGKKAGFGVFMGKQSLTGKVARLLKSGILWKHKVIK</sequence>
<comment type="similarity">
    <text evidence="2">Belongs to the NADH dehydrogenase family.</text>
</comment>
<evidence type="ECO:0000256" key="1">
    <source>
        <dbReference type="ARBA" id="ARBA00001974"/>
    </source>
</evidence>
<dbReference type="RefSeq" id="WP_029334648.1">
    <property type="nucleotide sequence ID" value="NZ_UGGP01000001.1"/>
</dbReference>
<keyword evidence="4" id="KW-0274">FAD</keyword>
<name>A0A377FTI2_9BACL</name>
<dbReference type="SUPFAM" id="SSF51905">
    <property type="entry name" value="FAD/NAD(P)-binding domain"/>
    <property type="match status" value="1"/>
</dbReference>
<dbReference type="EC" id="1.6.99.-" evidence="7"/>
<comment type="cofactor">
    <cofactor evidence="1">
        <name>FAD</name>
        <dbReference type="ChEBI" id="CHEBI:57692"/>
    </cofactor>
</comment>